<keyword evidence="3" id="KW-0949">S-adenosyl-L-methionine</keyword>
<dbReference type="FunFam" id="1.10.10.10:FF:000213">
    <property type="entry name" value="Coniferyl alcohol 9-O-methyltransferase"/>
    <property type="match status" value="1"/>
</dbReference>
<evidence type="ECO:0000259" key="6">
    <source>
        <dbReference type="Pfam" id="PF08100"/>
    </source>
</evidence>
<dbReference type="PANTHER" id="PTHR11746">
    <property type="entry name" value="O-METHYLTRANSFERASE"/>
    <property type="match status" value="1"/>
</dbReference>
<dbReference type="Gene3D" id="3.40.50.150">
    <property type="entry name" value="Vaccinia Virus protein VP39"/>
    <property type="match status" value="1"/>
</dbReference>
<proteinExistence type="predicted"/>
<accession>A0A7J6UUC3</accession>
<keyword evidence="8" id="KW-1185">Reference proteome</keyword>
<dbReference type="PROSITE" id="PS51683">
    <property type="entry name" value="SAM_OMT_II"/>
    <property type="match status" value="1"/>
</dbReference>
<keyword evidence="2 7" id="KW-0808">Transferase</keyword>
<reference evidence="7 8" key="1">
    <citation type="submission" date="2020-06" db="EMBL/GenBank/DDBJ databases">
        <title>Transcriptomic and genomic resources for Thalictrum thalictroides and T. hernandezii: Facilitating candidate gene discovery in an emerging model plant lineage.</title>
        <authorList>
            <person name="Arias T."/>
            <person name="Riano-Pachon D.M."/>
            <person name="Di Stilio V.S."/>
        </authorList>
    </citation>
    <scope>NUCLEOTIDE SEQUENCE [LARGE SCALE GENOMIC DNA]</scope>
    <source>
        <strain evidence="8">cv. WT478/WT964</strain>
        <tissue evidence="7">Leaves</tissue>
    </source>
</reference>
<gene>
    <name evidence="7" type="ORF">FRX31_034638</name>
</gene>
<dbReference type="InterPro" id="IPR036388">
    <property type="entry name" value="WH-like_DNA-bd_sf"/>
</dbReference>
<organism evidence="7 8">
    <name type="scientific">Thalictrum thalictroides</name>
    <name type="common">Rue-anemone</name>
    <name type="synonym">Anemone thalictroides</name>
    <dbReference type="NCBI Taxonomy" id="46969"/>
    <lineage>
        <taxon>Eukaryota</taxon>
        <taxon>Viridiplantae</taxon>
        <taxon>Streptophyta</taxon>
        <taxon>Embryophyta</taxon>
        <taxon>Tracheophyta</taxon>
        <taxon>Spermatophyta</taxon>
        <taxon>Magnoliopsida</taxon>
        <taxon>Ranunculales</taxon>
        <taxon>Ranunculaceae</taxon>
        <taxon>Thalictroideae</taxon>
        <taxon>Thalictrum</taxon>
    </lineage>
</organism>
<sequence length="358" mass="40147">MMNGEEAKELLEAQAHIWNYTFNYITSMSLKCAVQLGIPDIIHNHTKPITLSELVKALPIPQIRSPCVYRLMRILVHSGFFAIEKIHKHLEEKEVEGYMLTPSSRLLLKNQASNLSPFLLSMTDSAIVTPFHFMSALFQGSGCLPVEAAYGMSIWEYLLKHPEISKSFNDGMASDAQFLMTFVIQDCKTMFEGSKSLVDVGGGTGTAAKVISEAFPNIKCMVFDLPQVVSNLEGSESIEFVAGDMFESIPSADTILLKWILHDWSDEECVKILKKCREAILSKDNGGKVIIIDIVIQEDEEKFESIESQLCSDMLMMVHTTGKERTETEWKELFVEAGFASYKITHALALRSIIEVFP</sequence>
<dbReference type="InterPro" id="IPR001077">
    <property type="entry name" value="COMT_C"/>
</dbReference>
<dbReference type="Gene3D" id="1.10.10.10">
    <property type="entry name" value="Winged helix-like DNA-binding domain superfamily/Winged helix DNA-binding domain"/>
    <property type="match status" value="1"/>
</dbReference>
<dbReference type="GO" id="GO:0046983">
    <property type="term" value="F:protein dimerization activity"/>
    <property type="evidence" value="ECO:0007669"/>
    <property type="project" value="InterPro"/>
</dbReference>
<dbReference type="FunFam" id="3.40.50.150:FF:000057">
    <property type="entry name" value="O-methyltransferase ZRP4"/>
    <property type="match status" value="1"/>
</dbReference>
<name>A0A7J6UUC3_THATH</name>
<dbReference type="Pfam" id="PF00891">
    <property type="entry name" value="Methyltransf_2"/>
    <property type="match status" value="1"/>
</dbReference>
<feature type="domain" description="O-methyltransferase C-terminal" evidence="5">
    <location>
        <begin position="144"/>
        <end position="340"/>
    </location>
</feature>
<evidence type="ECO:0000256" key="2">
    <source>
        <dbReference type="ARBA" id="ARBA00022679"/>
    </source>
</evidence>
<keyword evidence="1 7" id="KW-0489">Methyltransferase</keyword>
<feature type="domain" description="O-methyltransferase dimerisation" evidence="6">
    <location>
        <begin position="18"/>
        <end position="109"/>
    </location>
</feature>
<dbReference type="EMBL" id="JABWDY010043619">
    <property type="protein sequence ID" value="KAF5175775.1"/>
    <property type="molecule type" value="Genomic_DNA"/>
</dbReference>
<evidence type="ECO:0000259" key="5">
    <source>
        <dbReference type="Pfam" id="PF00891"/>
    </source>
</evidence>
<evidence type="ECO:0000313" key="7">
    <source>
        <dbReference type="EMBL" id="KAF5175775.1"/>
    </source>
</evidence>
<dbReference type="InterPro" id="IPR012967">
    <property type="entry name" value="COMT_dimerisation"/>
</dbReference>
<dbReference type="InterPro" id="IPR036390">
    <property type="entry name" value="WH_DNA-bd_sf"/>
</dbReference>
<evidence type="ECO:0000256" key="1">
    <source>
        <dbReference type="ARBA" id="ARBA00022603"/>
    </source>
</evidence>
<evidence type="ECO:0000256" key="4">
    <source>
        <dbReference type="PIRSR" id="PIRSR005739-1"/>
    </source>
</evidence>
<evidence type="ECO:0000313" key="8">
    <source>
        <dbReference type="Proteomes" id="UP000554482"/>
    </source>
</evidence>
<dbReference type="PIRSF" id="PIRSF005739">
    <property type="entry name" value="O-mtase"/>
    <property type="match status" value="1"/>
</dbReference>
<evidence type="ECO:0000256" key="3">
    <source>
        <dbReference type="ARBA" id="ARBA00022691"/>
    </source>
</evidence>
<dbReference type="AlphaFoldDB" id="A0A7J6UUC3"/>
<dbReference type="InterPro" id="IPR029063">
    <property type="entry name" value="SAM-dependent_MTases_sf"/>
</dbReference>
<dbReference type="Pfam" id="PF08100">
    <property type="entry name" value="Dimerisation"/>
    <property type="match status" value="1"/>
</dbReference>
<dbReference type="CDD" id="cd02440">
    <property type="entry name" value="AdoMet_MTases"/>
    <property type="match status" value="1"/>
</dbReference>
<feature type="active site" description="Proton acceptor" evidence="4">
    <location>
        <position position="262"/>
    </location>
</feature>
<dbReference type="SUPFAM" id="SSF53335">
    <property type="entry name" value="S-adenosyl-L-methionine-dependent methyltransferases"/>
    <property type="match status" value="1"/>
</dbReference>
<dbReference type="Proteomes" id="UP000554482">
    <property type="component" value="Unassembled WGS sequence"/>
</dbReference>
<dbReference type="OrthoDB" id="2410195at2759"/>
<dbReference type="GO" id="GO:0032259">
    <property type="term" value="P:methylation"/>
    <property type="evidence" value="ECO:0007669"/>
    <property type="project" value="UniProtKB-KW"/>
</dbReference>
<dbReference type="GO" id="GO:0008171">
    <property type="term" value="F:O-methyltransferase activity"/>
    <property type="evidence" value="ECO:0007669"/>
    <property type="project" value="InterPro"/>
</dbReference>
<dbReference type="InterPro" id="IPR016461">
    <property type="entry name" value="COMT-like"/>
</dbReference>
<protein>
    <submittedName>
        <fullName evidence="7">Myricetin o-methyltransferase</fullName>
    </submittedName>
</protein>
<comment type="caution">
    <text evidence="7">The sequence shown here is derived from an EMBL/GenBank/DDBJ whole genome shotgun (WGS) entry which is preliminary data.</text>
</comment>
<dbReference type="SUPFAM" id="SSF46785">
    <property type="entry name" value="Winged helix' DNA-binding domain"/>
    <property type="match status" value="1"/>
</dbReference>